<proteinExistence type="predicted"/>
<evidence type="ECO:0000313" key="2">
    <source>
        <dbReference type="Proteomes" id="UP001176941"/>
    </source>
</evidence>
<accession>A0ABN8XU24</accession>
<sequence length="130" mass="13957">MITFKLNLEDIRNIDGFCIHIQMVIGLPFWIQIPHPSPHLSLAHPFPSKLHSPTPHPPLGVVLNGRSSVWGSLPASPGLFSCIKGISCQAVPPPSPTLSQGTPTPPHSLTLACPPPLPHHTRHGCHGSCF</sequence>
<gene>
    <name evidence="1" type="ORF">MRATA1EN1_LOCUS759</name>
</gene>
<dbReference type="EMBL" id="OX459937">
    <property type="protein sequence ID" value="CAI9151797.1"/>
    <property type="molecule type" value="Genomic_DNA"/>
</dbReference>
<organism evidence="1 2">
    <name type="scientific">Rangifer tarandus platyrhynchus</name>
    <name type="common">Svalbard reindeer</name>
    <dbReference type="NCBI Taxonomy" id="3082113"/>
    <lineage>
        <taxon>Eukaryota</taxon>
        <taxon>Metazoa</taxon>
        <taxon>Chordata</taxon>
        <taxon>Craniata</taxon>
        <taxon>Vertebrata</taxon>
        <taxon>Euteleostomi</taxon>
        <taxon>Mammalia</taxon>
        <taxon>Eutheria</taxon>
        <taxon>Laurasiatheria</taxon>
        <taxon>Artiodactyla</taxon>
        <taxon>Ruminantia</taxon>
        <taxon>Pecora</taxon>
        <taxon>Cervidae</taxon>
        <taxon>Odocoileinae</taxon>
        <taxon>Rangifer</taxon>
    </lineage>
</organism>
<dbReference type="Proteomes" id="UP001176941">
    <property type="component" value="Chromosome 1"/>
</dbReference>
<keyword evidence="2" id="KW-1185">Reference proteome</keyword>
<reference evidence="1" key="1">
    <citation type="submission" date="2023-04" db="EMBL/GenBank/DDBJ databases">
        <authorList>
            <consortium name="ELIXIR-Norway"/>
        </authorList>
    </citation>
    <scope>NUCLEOTIDE SEQUENCE [LARGE SCALE GENOMIC DNA]</scope>
</reference>
<name>A0ABN8XU24_RANTA</name>
<protein>
    <submittedName>
        <fullName evidence="1">Uncharacterized protein</fullName>
    </submittedName>
</protein>
<evidence type="ECO:0000313" key="1">
    <source>
        <dbReference type="EMBL" id="CAI9151797.1"/>
    </source>
</evidence>